<gene>
    <name evidence="3" type="ORF">B296_00010521</name>
</gene>
<organism evidence="3 4">
    <name type="scientific">Ensete ventricosum</name>
    <name type="common">Abyssinian banana</name>
    <name type="synonym">Musa ensete</name>
    <dbReference type="NCBI Taxonomy" id="4639"/>
    <lineage>
        <taxon>Eukaryota</taxon>
        <taxon>Viridiplantae</taxon>
        <taxon>Streptophyta</taxon>
        <taxon>Embryophyta</taxon>
        <taxon>Tracheophyta</taxon>
        <taxon>Spermatophyta</taxon>
        <taxon>Magnoliopsida</taxon>
        <taxon>Liliopsida</taxon>
        <taxon>Zingiberales</taxon>
        <taxon>Musaceae</taxon>
        <taxon>Ensete</taxon>
    </lineage>
</organism>
<name>A0A426Z9D1_ENSVE</name>
<feature type="region of interest" description="Disordered" evidence="1">
    <location>
        <begin position="60"/>
        <end position="81"/>
    </location>
</feature>
<dbReference type="EMBL" id="AMZH03007732">
    <property type="protein sequence ID" value="RRT60556.1"/>
    <property type="molecule type" value="Genomic_DNA"/>
</dbReference>
<feature type="compositionally biased region" description="Basic residues" evidence="1">
    <location>
        <begin position="175"/>
        <end position="184"/>
    </location>
</feature>
<feature type="region of interest" description="Disordered" evidence="1">
    <location>
        <begin position="118"/>
        <end position="184"/>
    </location>
</feature>
<sequence>MASGRMGGPSAPPVRRDPYEVLCVSKESSDQEIKAAYRKLALNIDMTDVDLATTSSRLRTIGLPTRTPHRKDDGHGGEVRRAHGLELAVLAQQTRRRSTSTRQAPDFSLTFLALEGGPMSQERPFGNSDAEHHSNVTTSANRGSRRSSADPKSFLENDDRPRVSLTRVQPCAVRGHGRGFPRPH</sequence>
<feature type="compositionally biased region" description="Basic and acidic residues" evidence="1">
    <location>
        <begin position="147"/>
        <end position="162"/>
    </location>
</feature>
<accession>A0A426Z9D1</accession>
<evidence type="ECO:0000256" key="1">
    <source>
        <dbReference type="SAM" id="MobiDB-lite"/>
    </source>
</evidence>
<proteinExistence type="predicted"/>
<dbReference type="Pfam" id="PF00226">
    <property type="entry name" value="DnaJ"/>
    <property type="match status" value="1"/>
</dbReference>
<evidence type="ECO:0000313" key="3">
    <source>
        <dbReference type="EMBL" id="RRT60556.1"/>
    </source>
</evidence>
<feature type="domain" description="J" evidence="2">
    <location>
        <begin position="17"/>
        <end position="43"/>
    </location>
</feature>
<feature type="compositionally biased region" description="Basic and acidic residues" evidence="1">
    <location>
        <begin position="70"/>
        <end position="81"/>
    </location>
</feature>
<dbReference type="InterPro" id="IPR036869">
    <property type="entry name" value="J_dom_sf"/>
</dbReference>
<dbReference type="CDD" id="cd06257">
    <property type="entry name" value="DnaJ"/>
    <property type="match status" value="1"/>
</dbReference>
<dbReference type="GO" id="GO:0005783">
    <property type="term" value="C:endoplasmic reticulum"/>
    <property type="evidence" value="ECO:0007669"/>
    <property type="project" value="UniProtKB-ARBA"/>
</dbReference>
<dbReference type="Proteomes" id="UP000287651">
    <property type="component" value="Unassembled WGS sequence"/>
</dbReference>
<evidence type="ECO:0000313" key="4">
    <source>
        <dbReference type="Proteomes" id="UP000287651"/>
    </source>
</evidence>
<dbReference type="SUPFAM" id="SSF46565">
    <property type="entry name" value="Chaperone J-domain"/>
    <property type="match status" value="1"/>
</dbReference>
<comment type="caution">
    <text evidence="3">The sequence shown here is derived from an EMBL/GenBank/DDBJ whole genome shotgun (WGS) entry which is preliminary data.</text>
</comment>
<dbReference type="Gene3D" id="1.10.287.110">
    <property type="entry name" value="DnaJ domain"/>
    <property type="match status" value="1"/>
</dbReference>
<dbReference type="InterPro" id="IPR001623">
    <property type="entry name" value="DnaJ_domain"/>
</dbReference>
<protein>
    <recommendedName>
        <fullName evidence="2">J domain-containing protein</fullName>
    </recommendedName>
</protein>
<dbReference type="AlphaFoldDB" id="A0A426Z9D1"/>
<evidence type="ECO:0000259" key="2">
    <source>
        <dbReference type="Pfam" id="PF00226"/>
    </source>
</evidence>
<reference evidence="3 4" key="1">
    <citation type="journal article" date="2014" name="Agronomy (Basel)">
        <title>A Draft Genome Sequence for Ensete ventricosum, the Drought-Tolerant Tree Against Hunger.</title>
        <authorList>
            <person name="Harrison J."/>
            <person name="Moore K.A."/>
            <person name="Paszkiewicz K."/>
            <person name="Jones T."/>
            <person name="Grant M."/>
            <person name="Ambacheew D."/>
            <person name="Muzemil S."/>
            <person name="Studholme D.J."/>
        </authorList>
    </citation>
    <scope>NUCLEOTIDE SEQUENCE [LARGE SCALE GENOMIC DNA]</scope>
</reference>